<gene>
    <name evidence="2" type="ORF">ACFO5I_01650</name>
</gene>
<comment type="caution">
    <text evidence="2">The sequence shown here is derived from an EMBL/GenBank/DDBJ whole genome shotgun (WGS) entry which is preliminary data.</text>
</comment>
<keyword evidence="1" id="KW-0732">Signal</keyword>
<feature type="chain" id="PRO_5047225141" description="Lipoprotein" evidence="1">
    <location>
        <begin position="21"/>
        <end position="185"/>
    </location>
</feature>
<evidence type="ECO:0000313" key="2">
    <source>
        <dbReference type="EMBL" id="MFC4718451.1"/>
    </source>
</evidence>
<proteinExistence type="predicted"/>
<organism evidence="2 3">
    <name type="scientific">Enterococcus lemanii</name>
    <dbReference type="NCBI Taxonomy" id="1159752"/>
    <lineage>
        <taxon>Bacteria</taxon>
        <taxon>Bacillati</taxon>
        <taxon>Bacillota</taxon>
        <taxon>Bacilli</taxon>
        <taxon>Lactobacillales</taxon>
        <taxon>Enterococcaceae</taxon>
        <taxon>Enterococcus</taxon>
    </lineage>
</organism>
<dbReference type="Proteomes" id="UP001595969">
    <property type="component" value="Unassembled WGS sequence"/>
</dbReference>
<evidence type="ECO:0008006" key="4">
    <source>
        <dbReference type="Google" id="ProtNLM"/>
    </source>
</evidence>
<dbReference type="EMBL" id="JBHSGS010000009">
    <property type="protein sequence ID" value="MFC4718451.1"/>
    <property type="molecule type" value="Genomic_DNA"/>
</dbReference>
<dbReference type="RefSeq" id="WP_204654180.1">
    <property type="nucleotide sequence ID" value="NZ_JAFBFD010000021.1"/>
</dbReference>
<feature type="signal peptide" evidence="1">
    <location>
        <begin position="1"/>
        <end position="20"/>
    </location>
</feature>
<evidence type="ECO:0000256" key="1">
    <source>
        <dbReference type="SAM" id="SignalP"/>
    </source>
</evidence>
<accession>A0ABV9MTG5</accession>
<reference evidence="3" key="1">
    <citation type="journal article" date="2019" name="Int. J. Syst. Evol. Microbiol.">
        <title>The Global Catalogue of Microorganisms (GCM) 10K type strain sequencing project: providing services to taxonomists for standard genome sequencing and annotation.</title>
        <authorList>
            <consortium name="The Broad Institute Genomics Platform"/>
            <consortium name="The Broad Institute Genome Sequencing Center for Infectious Disease"/>
            <person name="Wu L."/>
            <person name="Ma J."/>
        </authorList>
    </citation>
    <scope>NUCLEOTIDE SEQUENCE [LARGE SCALE GENOMIC DNA]</scope>
    <source>
        <strain evidence="3">CGMCC 1.19032</strain>
    </source>
</reference>
<evidence type="ECO:0000313" key="3">
    <source>
        <dbReference type="Proteomes" id="UP001595969"/>
    </source>
</evidence>
<sequence length="185" mass="20878">MKKKRLVLMMVLVSSLLVGCGTKKETNNVKITPGEVKVETKEGEKAIIKTGKDGEGTIKIEGEDADGNKKNIEFFSDSKLPDDFPKEIPIPKKAKILTSNKVLTDEGQMLQVVYEINEKEMNLEAVTQLYRDFLTKNDYKIELEMTVNEMMQITATKEEKIFFQISVAQEEGQLIKVSLMLTQGI</sequence>
<dbReference type="PROSITE" id="PS51257">
    <property type="entry name" value="PROKAR_LIPOPROTEIN"/>
    <property type="match status" value="1"/>
</dbReference>
<protein>
    <recommendedName>
        <fullName evidence="4">Lipoprotein</fullName>
    </recommendedName>
</protein>
<keyword evidence="3" id="KW-1185">Reference proteome</keyword>
<name>A0ABV9MTG5_9ENTE</name>